<reference evidence="2 3" key="1">
    <citation type="submission" date="2018-04" db="EMBL/GenBank/DDBJ databases">
        <title>Draft genome sequence of Pseudomonas syringae pv. actinidiae biovar 3 strains isolated from kiwifruit in Kagawa prefecture.</title>
        <authorList>
            <person name="Tabuchi M."/>
            <person name="Saito M."/>
            <person name="Fujiwara S."/>
            <person name="Sasa N."/>
            <person name="Akimitsu K."/>
            <person name="Gomi K."/>
            <person name="Konishi-Sugita S."/>
            <person name="Hamano K."/>
            <person name="Kataoka I."/>
        </authorList>
    </citation>
    <scope>NUCLEOTIDE SEQUENCE [LARGE SCALE GENOMIC DNA]</scope>
    <source>
        <strain evidence="2 3">MAFF212211</strain>
    </source>
</reference>
<evidence type="ECO:0000313" key="2">
    <source>
        <dbReference type="EMBL" id="GBH16174.1"/>
    </source>
</evidence>
<feature type="transmembrane region" description="Helical" evidence="1">
    <location>
        <begin position="119"/>
        <end position="138"/>
    </location>
</feature>
<protein>
    <submittedName>
        <fullName evidence="2">1,2-phenylacetyl-CoA epoxidase</fullName>
    </submittedName>
</protein>
<dbReference type="NCBIfam" id="TIGR03745">
    <property type="entry name" value="conj_TIGR03745"/>
    <property type="match status" value="1"/>
</dbReference>
<sequence length="144" mass="15541">MGCVAHDYDFHAVELNFPKEIKMRPFSLFAQARAFVKRRTYLLPLLAASPGSAFAVLPAAQAPTRGAGTSFLQTFQNYAFDGFTLLGLCMCAFGIVLVGRHALGVYHEIHMGKAKWADLGSTAVVGVCLIGITIYLVTTATNIL</sequence>
<dbReference type="Pfam" id="PF11190">
    <property type="entry name" value="DUF2976"/>
    <property type="match status" value="1"/>
</dbReference>
<gene>
    <name evidence="2" type="ORF">KPSA3_02114</name>
</gene>
<dbReference type="InterPro" id="IPR021356">
    <property type="entry name" value="Integr_conj_element_PFL4702"/>
</dbReference>
<keyword evidence="1" id="KW-1133">Transmembrane helix</keyword>
<organism evidence="2 3">
    <name type="scientific">Pseudomonas syringae pv. actinidiae</name>
    <dbReference type="NCBI Taxonomy" id="103796"/>
    <lineage>
        <taxon>Bacteria</taxon>
        <taxon>Pseudomonadati</taxon>
        <taxon>Pseudomonadota</taxon>
        <taxon>Gammaproteobacteria</taxon>
        <taxon>Pseudomonadales</taxon>
        <taxon>Pseudomonadaceae</taxon>
        <taxon>Pseudomonas</taxon>
        <taxon>Pseudomonas syringae</taxon>
    </lineage>
</organism>
<comment type="caution">
    <text evidence="2">The sequence shown here is derived from an EMBL/GenBank/DDBJ whole genome shotgun (WGS) entry which is preliminary data.</text>
</comment>
<keyword evidence="1" id="KW-0472">Membrane</keyword>
<evidence type="ECO:0000256" key="1">
    <source>
        <dbReference type="SAM" id="Phobius"/>
    </source>
</evidence>
<dbReference type="AlphaFoldDB" id="A0AAN4Q394"/>
<feature type="transmembrane region" description="Helical" evidence="1">
    <location>
        <begin position="41"/>
        <end position="60"/>
    </location>
</feature>
<keyword evidence="1" id="KW-0812">Transmembrane</keyword>
<dbReference type="Proteomes" id="UP000248291">
    <property type="component" value="Unassembled WGS sequence"/>
</dbReference>
<dbReference type="EMBL" id="BGKA01000074">
    <property type="protein sequence ID" value="GBH16174.1"/>
    <property type="molecule type" value="Genomic_DNA"/>
</dbReference>
<feature type="transmembrane region" description="Helical" evidence="1">
    <location>
        <begin position="80"/>
        <end position="98"/>
    </location>
</feature>
<accession>A0AAN4Q394</accession>
<proteinExistence type="predicted"/>
<evidence type="ECO:0000313" key="3">
    <source>
        <dbReference type="Proteomes" id="UP000248291"/>
    </source>
</evidence>
<name>A0AAN4Q394_PSESF</name>